<protein>
    <recommendedName>
        <fullName evidence="4">Peptidase MA-like domain-containing protein</fullName>
    </recommendedName>
</protein>
<dbReference type="RefSeq" id="WP_006491771.1">
    <property type="nucleotide sequence ID" value="NC_017934.1"/>
</dbReference>
<dbReference type="Proteomes" id="UP000002881">
    <property type="component" value="Chromosome"/>
</dbReference>
<dbReference type="eggNOG" id="ENOG5034C3V">
    <property type="taxonomic scope" value="Bacteria"/>
</dbReference>
<dbReference type="AlphaFoldDB" id="I2F278"/>
<evidence type="ECO:0000313" key="2">
    <source>
        <dbReference type="EMBL" id="AFK06031.1"/>
    </source>
</evidence>
<evidence type="ECO:0008006" key="4">
    <source>
        <dbReference type="Google" id="ProtNLM"/>
    </source>
</evidence>
<evidence type="ECO:0000256" key="1">
    <source>
        <dbReference type="SAM" id="Phobius"/>
    </source>
</evidence>
<reference evidence="2 3" key="1">
    <citation type="journal article" date="2012" name="Genome Biol. Evol.">
        <title>Genome Sequence of the Mesophilic Thermotogales Bacterium Mesotoga prima MesG1.Ag.4.2 Reveals the Largest Thermotogales Genome To Date.</title>
        <authorList>
            <person name="Zhaxybayeva O."/>
            <person name="Swithers K.S."/>
            <person name="Foght J."/>
            <person name="Green A.G."/>
            <person name="Bruce D."/>
            <person name="Detter C."/>
            <person name="Han S."/>
            <person name="Teshima H."/>
            <person name="Han J."/>
            <person name="Woyke T."/>
            <person name="Pitluck S."/>
            <person name="Nolan M."/>
            <person name="Ivanova N."/>
            <person name="Pati A."/>
            <person name="Land M.L."/>
            <person name="Dlutek M."/>
            <person name="Doolittle W.F."/>
            <person name="Noll K.M."/>
            <person name="Nesbo C.L."/>
        </authorList>
    </citation>
    <scope>NUCLEOTIDE SEQUENCE [LARGE SCALE GENOMIC DNA]</scope>
    <source>
        <strain evidence="3">mesG1.Ag.4.2</strain>
    </source>
</reference>
<dbReference type="EMBL" id="CP003532">
    <property type="protein sequence ID" value="AFK06031.1"/>
    <property type="molecule type" value="Genomic_DNA"/>
</dbReference>
<keyword evidence="1" id="KW-0472">Membrane</keyword>
<evidence type="ECO:0000313" key="3">
    <source>
        <dbReference type="Proteomes" id="UP000002881"/>
    </source>
</evidence>
<sequence precursor="true">MPRIRFVFLIIVVVFSSLAVAGQAEIRSEIEEANAELSEIYGFSVKYSLTILKGEGHEQPAAIDNNGIYQIFLYTSSYKPGVARHELAHVYFFEYLRIRDINPDEIPLWYHEVIAEGFQNLHTGTRRSALRVAFFDFTEYEEKYPVKDDQSVFYGAVASFADYILKRNSYNKLLEVVNEFSTEREIDTAFLNVFGSTVRSMLLKWRIVFLLPYSPFVVGVVLFLYLLIGRRDKYWRKFPLDLRSLEEDEETKNRRM</sequence>
<dbReference type="KEGG" id="mpg:Theba_0300"/>
<proteinExistence type="predicted"/>
<keyword evidence="1" id="KW-0812">Transmembrane</keyword>
<feature type="transmembrane region" description="Helical" evidence="1">
    <location>
        <begin position="207"/>
        <end position="228"/>
    </location>
</feature>
<organism evidence="2 3">
    <name type="scientific">Mesotoga prima MesG1.Ag.4.2</name>
    <dbReference type="NCBI Taxonomy" id="660470"/>
    <lineage>
        <taxon>Bacteria</taxon>
        <taxon>Thermotogati</taxon>
        <taxon>Thermotogota</taxon>
        <taxon>Thermotogae</taxon>
        <taxon>Kosmotogales</taxon>
        <taxon>Kosmotogaceae</taxon>
        <taxon>Mesotoga</taxon>
    </lineage>
</organism>
<keyword evidence="3" id="KW-1185">Reference proteome</keyword>
<dbReference type="HOGENOM" id="CLU_1085051_0_0_0"/>
<gene>
    <name evidence="2" type="ORF">Theba_0300</name>
</gene>
<accession>I2F278</accession>
<dbReference type="STRING" id="660470.Theba_0300"/>
<keyword evidence="1" id="KW-1133">Transmembrane helix</keyword>
<dbReference type="GeneID" id="87106155"/>
<name>I2F278_9BACT</name>